<name>A0ABS2EUC7_9BACE</name>
<accession>A0ABS2EUC7</accession>
<evidence type="ECO:0000313" key="2">
    <source>
        <dbReference type="Proteomes" id="UP000703295"/>
    </source>
</evidence>
<dbReference type="Proteomes" id="UP000703295">
    <property type="component" value="Unassembled WGS sequence"/>
</dbReference>
<reference evidence="1 2" key="1">
    <citation type="journal article" date="2021" name="Sci. Rep.">
        <title>The distribution of antibiotic resistance genes in chicken gut microbiota commensals.</title>
        <authorList>
            <person name="Juricova H."/>
            <person name="Matiasovicova J."/>
            <person name="Kubasova T."/>
            <person name="Cejkova D."/>
            <person name="Rychlik I."/>
        </authorList>
    </citation>
    <scope>NUCLEOTIDE SEQUENCE [LARGE SCALE GENOMIC DNA]</scope>
    <source>
        <strain evidence="1 2">An801</strain>
    </source>
</reference>
<organism evidence="1 2">
    <name type="scientific">Bacteroides mediterraneensis</name>
    <dbReference type="NCBI Taxonomy" id="1841856"/>
    <lineage>
        <taxon>Bacteria</taxon>
        <taxon>Pseudomonadati</taxon>
        <taxon>Bacteroidota</taxon>
        <taxon>Bacteroidia</taxon>
        <taxon>Bacteroidales</taxon>
        <taxon>Bacteroidaceae</taxon>
        <taxon>Bacteroides</taxon>
    </lineage>
</organism>
<sequence length="52" mass="5967">MPLKLMFAVLLVLIEMKKEIMTNLDIESLKRDIKKKGVGVVFQPMSYVIDAE</sequence>
<gene>
    <name evidence="1" type="ORF">H6A31_05715</name>
</gene>
<evidence type="ECO:0000313" key="1">
    <source>
        <dbReference type="EMBL" id="MBM6758181.1"/>
    </source>
</evidence>
<keyword evidence="2" id="KW-1185">Reference proteome</keyword>
<proteinExistence type="predicted"/>
<dbReference type="EMBL" id="JACJJW010000010">
    <property type="protein sequence ID" value="MBM6758181.1"/>
    <property type="molecule type" value="Genomic_DNA"/>
</dbReference>
<comment type="caution">
    <text evidence="1">The sequence shown here is derived from an EMBL/GenBank/DDBJ whole genome shotgun (WGS) entry which is preliminary data.</text>
</comment>
<evidence type="ECO:0008006" key="3">
    <source>
        <dbReference type="Google" id="ProtNLM"/>
    </source>
</evidence>
<protein>
    <recommendedName>
        <fullName evidence="3">ABC transporter ATP-binding protein</fullName>
    </recommendedName>
</protein>